<gene>
    <name evidence="1" type="ORF">PRUPE_2G016400</name>
</gene>
<proteinExistence type="predicted"/>
<name>M5X5X4_PRUPE</name>
<keyword evidence="2" id="KW-1185">Reference proteome</keyword>
<protein>
    <submittedName>
        <fullName evidence="1">Uncharacterized protein</fullName>
    </submittedName>
</protein>
<dbReference type="HOGENOM" id="CLU_1878982_0_0_1"/>
<sequence length="136" mass="15171">MASGKLIWDHSPGVNIFKLLMRIRRDELPQIPENLCEEGKDFLGKCFVKDLRKLKSYFGGSPFPRGNFDFLDWVSMASYGISLGFGDFFGFGVLDLGISPEEAQALPHPLQHCLLLSATEPATTTLQTQPLAWPLL</sequence>
<evidence type="ECO:0000313" key="2">
    <source>
        <dbReference type="Proteomes" id="UP000006882"/>
    </source>
</evidence>
<evidence type="ECO:0000313" key="1">
    <source>
        <dbReference type="EMBL" id="ONI20449.1"/>
    </source>
</evidence>
<dbReference type="EMBL" id="CM007652">
    <property type="protein sequence ID" value="ONI20449.1"/>
    <property type="molecule type" value="Genomic_DNA"/>
</dbReference>
<organism evidence="1 2">
    <name type="scientific">Prunus persica</name>
    <name type="common">Peach</name>
    <name type="synonym">Amygdalus persica</name>
    <dbReference type="NCBI Taxonomy" id="3760"/>
    <lineage>
        <taxon>Eukaryota</taxon>
        <taxon>Viridiplantae</taxon>
        <taxon>Streptophyta</taxon>
        <taxon>Embryophyta</taxon>
        <taxon>Tracheophyta</taxon>
        <taxon>Spermatophyta</taxon>
        <taxon>Magnoliopsida</taxon>
        <taxon>eudicotyledons</taxon>
        <taxon>Gunneridae</taxon>
        <taxon>Pentapetalae</taxon>
        <taxon>rosids</taxon>
        <taxon>fabids</taxon>
        <taxon>Rosales</taxon>
        <taxon>Rosaceae</taxon>
        <taxon>Amygdaloideae</taxon>
        <taxon>Amygdaleae</taxon>
        <taxon>Prunus</taxon>
    </lineage>
</organism>
<reference evidence="1 2" key="1">
    <citation type="journal article" date="2013" name="Nat. Genet.">
        <title>The high-quality draft genome of peach (Prunus persica) identifies unique patterns of genetic diversity, domestication and genome evolution.</title>
        <authorList>
            <consortium name="International Peach Genome Initiative"/>
            <person name="Verde I."/>
            <person name="Abbott A.G."/>
            <person name="Scalabrin S."/>
            <person name="Jung S."/>
            <person name="Shu S."/>
            <person name="Marroni F."/>
            <person name="Zhebentyayeva T."/>
            <person name="Dettori M.T."/>
            <person name="Grimwood J."/>
            <person name="Cattonaro F."/>
            <person name="Zuccolo A."/>
            <person name="Rossini L."/>
            <person name="Jenkins J."/>
            <person name="Vendramin E."/>
            <person name="Meisel L.A."/>
            <person name="Decroocq V."/>
            <person name="Sosinski B."/>
            <person name="Prochnik S."/>
            <person name="Mitros T."/>
            <person name="Policriti A."/>
            <person name="Cipriani G."/>
            <person name="Dondini L."/>
            <person name="Ficklin S."/>
            <person name="Goodstein D.M."/>
            <person name="Xuan P."/>
            <person name="Del Fabbro C."/>
            <person name="Aramini V."/>
            <person name="Copetti D."/>
            <person name="Gonzalez S."/>
            <person name="Horner D.S."/>
            <person name="Falchi R."/>
            <person name="Lucas S."/>
            <person name="Mica E."/>
            <person name="Maldonado J."/>
            <person name="Lazzari B."/>
            <person name="Bielenberg D."/>
            <person name="Pirona R."/>
            <person name="Miculan M."/>
            <person name="Barakat A."/>
            <person name="Testolin R."/>
            <person name="Stella A."/>
            <person name="Tartarini S."/>
            <person name="Tonutti P."/>
            <person name="Arus P."/>
            <person name="Orellana A."/>
            <person name="Wells C."/>
            <person name="Main D."/>
            <person name="Vizzotto G."/>
            <person name="Silva H."/>
            <person name="Salamini F."/>
            <person name="Schmutz J."/>
            <person name="Morgante M."/>
            <person name="Rokhsar D.S."/>
        </authorList>
    </citation>
    <scope>NUCLEOTIDE SEQUENCE [LARGE SCALE GENOMIC DNA]</scope>
    <source>
        <strain evidence="2">cv. Nemared</strain>
    </source>
</reference>
<dbReference type="AlphaFoldDB" id="M5X5X4"/>
<dbReference type="Proteomes" id="UP000006882">
    <property type="component" value="Chromosome G2"/>
</dbReference>
<dbReference type="Gramene" id="ONI20449">
    <property type="protein sequence ID" value="ONI20449"/>
    <property type="gene ID" value="PRUPE_2G016400"/>
</dbReference>
<dbReference type="STRING" id="3760.M5X5X4"/>
<accession>M5X5X4</accession>